<organism evidence="1 2">
    <name type="scientific">Anopheles farauti</name>
    <dbReference type="NCBI Taxonomy" id="69004"/>
    <lineage>
        <taxon>Eukaryota</taxon>
        <taxon>Metazoa</taxon>
        <taxon>Ecdysozoa</taxon>
        <taxon>Arthropoda</taxon>
        <taxon>Hexapoda</taxon>
        <taxon>Insecta</taxon>
        <taxon>Pterygota</taxon>
        <taxon>Neoptera</taxon>
        <taxon>Endopterygota</taxon>
        <taxon>Diptera</taxon>
        <taxon>Nematocera</taxon>
        <taxon>Culicoidea</taxon>
        <taxon>Culicidae</taxon>
        <taxon>Anophelinae</taxon>
        <taxon>Anopheles</taxon>
    </lineage>
</organism>
<keyword evidence="2" id="KW-1185">Reference proteome</keyword>
<proteinExistence type="predicted"/>
<dbReference type="VEuPathDB" id="VectorBase:AFAF010495"/>
<dbReference type="EMBL" id="AXCN02000978">
    <property type="status" value="NOT_ANNOTATED_CDS"/>
    <property type="molecule type" value="Genomic_DNA"/>
</dbReference>
<accession>A0A182QHW8</accession>
<reference evidence="1" key="2">
    <citation type="submission" date="2020-05" db="UniProtKB">
        <authorList>
            <consortium name="EnsemblMetazoa"/>
        </authorList>
    </citation>
    <scope>IDENTIFICATION</scope>
    <source>
        <strain evidence="1">FAR1</strain>
    </source>
</reference>
<reference evidence="2" key="1">
    <citation type="submission" date="2014-01" db="EMBL/GenBank/DDBJ databases">
        <title>The Genome Sequence of Anopheles farauti FAR1 (V2).</title>
        <authorList>
            <consortium name="The Broad Institute Genomics Platform"/>
            <person name="Neafsey D.E."/>
            <person name="Besansky N."/>
            <person name="Howell P."/>
            <person name="Walton C."/>
            <person name="Young S.K."/>
            <person name="Zeng Q."/>
            <person name="Gargeya S."/>
            <person name="Fitzgerald M."/>
            <person name="Haas B."/>
            <person name="Abouelleil A."/>
            <person name="Allen A.W."/>
            <person name="Alvarado L."/>
            <person name="Arachchi H.M."/>
            <person name="Berlin A.M."/>
            <person name="Chapman S.B."/>
            <person name="Gainer-Dewar J."/>
            <person name="Goldberg J."/>
            <person name="Griggs A."/>
            <person name="Gujja S."/>
            <person name="Hansen M."/>
            <person name="Howarth C."/>
            <person name="Imamovic A."/>
            <person name="Ireland A."/>
            <person name="Larimer J."/>
            <person name="McCowan C."/>
            <person name="Murphy C."/>
            <person name="Pearson M."/>
            <person name="Poon T.W."/>
            <person name="Priest M."/>
            <person name="Roberts A."/>
            <person name="Saif S."/>
            <person name="Shea T."/>
            <person name="Sisk P."/>
            <person name="Sykes S."/>
            <person name="Wortman J."/>
            <person name="Nusbaum C."/>
            <person name="Birren B."/>
        </authorList>
    </citation>
    <scope>NUCLEOTIDE SEQUENCE [LARGE SCALE GENOMIC DNA]</scope>
    <source>
        <strain evidence="2">FAR1</strain>
    </source>
</reference>
<evidence type="ECO:0000313" key="2">
    <source>
        <dbReference type="Proteomes" id="UP000075886"/>
    </source>
</evidence>
<dbReference type="EnsemblMetazoa" id="AFAF010495-RA">
    <property type="protein sequence ID" value="AFAF010495-PA"/>
    <property type="gene ID" value="AFAF010495"/>
</dbReference>
<protein>
    <submittedName>
        <fullName evidence="1">Uncharacterized protein</fullName>
    </submittedName>
</protein>
<evidence type="ECO:0000313" key="1">
    <source>
        <dbReference type="EnsemblMetazoa" id="AFAF010495-PA"/>
    </source>
</evidence>
<dbReference type="AlphaFoldDB" id="A0A182QHW8"/>
<dbReference type="Proteomes" id="UP000075886">
    <property type="component" value="Unassembled WGS sequence"/>
</dbReference>
<sequence length="203" mass="22731">MALQLLEALMGCTVQKVSARTERHLRRKTFISFVSRRVEPAKSVEFEFEEIRGNRNFVAWPTEGAYKRTPCYGKPSNQRLLGSLAVPSRVHLRRNRTTAEVATGCGGGAGRGRSVARQKKSQSCAFLTYFSPESAVNAQGALHEKQTLPGVPTTDYRCPCREFGAASIAMSLYAHENVSSFARMRNANVNSEVKHQQQQQHRW</sequence>
<name>A0A182QHW8_9DIPT</name>